<keyword evidence="9" id="KW-1185">Reference proteome</keyword>
<dbReference type="AlphaFoldDB" id="A0AAN7M117"/>
<dbReference type="InterPro" id="IPR041677">
    <property type="entry name" value="DNA2/NAM7_AAA_11"/>
</dbReference>
<reference evidence="8 9" key="1">
    <citation type="journal article" date="2023" name="Hortic Res">
        <title>Pangenome of water caltrop reveals structural variations and asymmetric subgenome divergence after allopolyploidization.</title>
        <authorList>
            <person name="Zhang X."/>
            <person name="Chen Y."/>
            <person name="Wang L."/>
            <person name="Yuan Y."/>
            <person name="Fang M."/>
            <person name="Shi L."/>
            <person name="Lu R."/>
            <person name="Comes H.P."/>
            <person name="Ma Y."/>
            <person name="Chen Y."/>
            <person name="Huang G."/>
            <person name="Zhou Y."/>
            <person name="Zheng Z."/>
            <person name="Qiu Y."/>
        </authorList>
    </citation>
    <scope>NUCLEOTIDE SEQUENCE [LARGE SCALE GENOMIC DNA]</scope>
    <source>
        <strain evidence="8">F231</strain>
    </source>
</reference>
<feature type="domain" description="DUF6469" evidence="7">
    <location>
        <begin position="88"/>
        <end position="211"/>
    </location>
</feature>
<dbReference type="InterPro" id="IPR047187">
    <property type="entry name" value="SF1_C_Upf1"/>
</dbReference>
<proteinExistence type="predicted"/>
<dbReference type="CDD" id="cd18808">
    <property type="entry name" value="SF1_C_Upf1"/>
    <property type="match status" value="1"/>
</dbReference>
<keyword evidence="3" id="KW-0347">Helicase</keyword>
<keyword evidence="2" id="KW-0378">Hydrolase</keyword>
<dbReference type="PANTHER" id="PTHR10887">
    <property type="entry name" value="DNA2/NAM7 HELICASE FAMILY"/>
    <property type="match status" value="1"/>
</dbReference>
<dbReference type="InterPro" id="IPR045055">
    <property type="entry name" value="DNA2/NAM7-like"/>
</dbReference>
<dbReference type="SUPFAM" id="SSF52540">
    <property type="entry name" value="P-loop containing nucleoside triphosphate hydrolases"/>
    <property type="match status" value="1"/>
</dbReference>
<dbReference type="Pfam" id="PF13086">
    <property type="entry name" value="AAA_11"/>
    <property type="match status" value="1"/>
</dbReference>
<dbReference type="Pfam" id="PF13087">
    <property type="entry name" value="AAA_12"/>
    <property type="match status" value="1"/>
</dbReference>
<feature type="domain" description="DNA2/NAM7 helicase-like C-terminal" evidence="6">
    <location>
        <begin position="587"/>
        <end position="784"/>
    </location>
</feature>
<dbReference type="InterPro" id="IPR041679">
    <property type="entry name" value="DNA2/NAM7-like_C"/>
</dbReference>
<evidence type="ECO:0000259" key="6">
    <source>
        <dbReference type="Pfam" id="PF13087"/>
    </source>
</evidence>
<dbReference type="PANTHER" id="PTHR10887:SF515">
    <property type="entry name" value="P-LOOP CONTAINING NUCLEOSIDE TRIPHOSPHATE HYDROLASES SUPERFAMILY PROTEIN"/>
    <property type="match status" value="1"/>
</dbReference>
<dbReference type="GO" id="GO:0004386">
    <property type="term" value="F:helicase activity"/>
    <property type="evidence" value="ECO:0007669"/>
    <property type="project" value="UniProtKB-KW"/>
</dbReference>
<dbReference type="InterPro" id="IPR027417">
    <property type="entry name" value="P-loop_NTPase"/>
</dbReference>
<dbReference type="Proteomes" id="UP001346149">
    <property type="component" value="Unassembled WGS sequence"/>
</dbReference>
<evidence type="ECO:0000259" key="5">
    <source>
        <dbReference type="Pfam" id="PF13086"/>
    </source>
</evidence>
<dbReference type="EMBL" id="JAXQNO010000010">
    <property type="protein sequence ID" value="KAK4789863.1"/>
    <property type="molecule type" value="Genomic_DNA"/>
</dbReference>
<keyword evidence="4" id="KW-0067">ATP-binding</keyword>
<feature type="domain" description="DNA2/NAM7 helicase helicase" evidence="5">
    <location>
        <begin position="253"/>
        <end position="579"/>
    </location>
</feature>
<evidence type="ECO:0000256" key="3">
    <source>
        <dbReference type="ARBA" id="ARBA00022806"/>
    </source>
</evidence>
<evidence type="ECO:0000256" key="1">
    <source>
        <dbReference type="ARBA" id="ARBA00022741"/>
    </source>
</evidence>
<dbReference type="GO" id="GO:0005524">
    <property type="term" value="F:ATP binding"/>
    <property type="evidence" value="ECO:0007669"/>
    <property type="project" value="UniProtKB-KW"/>
</dbReference>
<dbReference type="GO" id="GO:0005694">
    <property type="term" value="C:chromosome"/>
    <property type="evidence" value="ECO:0007669"/>
    <property type="project" value="UniProtKB-ARBA"/>
</dbReference>
<dbReference type="Gene3D" id="3.40.50.300">
    <property type="entry name" value="P-loop containing nucleotide triphosphate hydrolases"/>
    <property type="match status" value="2"/>
</dbReference>
<evidence type="ECO:0000256" key="4">
    <source>
        <dbReference type="ARBA" id="ARBA00022840"/>
    </source>
</evidence>
<protein>
    <submittedName>
        <fullName evidence="8">Uncharacterized protein</fullName>
    </submittedName>
</protein>
<evidence type="ECO:0000313" key="8">
    <source>
        <dbReference type="EMBL" id="KAK4789863.1"/>
    </source>
</evidence>
<sequence length="838" mass="94427">MECVYYYQGLQQGSSSSSGGKMLKSFSKMVSSWSLEDILNEDLYKHQVEKIPEIFGSVESYLSSFVYPLLEDARAEICSSLRSISTLPYASVKVFKKLKPYNECFYKVGVDRWRNILTKQKDKPFNVSPGDLFILADKRPGTVSDLKERGVIWRFATVTKIYDEGALSSVLFKVGVFNMNNVNLGERELFVICIGSTTTNGRIWTALHRKGKMNIMTEVLCNDSPQGEEECRSCSLQSDCCNESPKRPLITDLDDIQAKTVVACLQKISCMHKPTVEPIWGPPGTGKTKMTAMLLLNLLHLRRRTVVCCPTNVAVVEVASRVVQLIRGSHLVGNVLLFGNKDRLRVDGSVVTEIYLDYRLKSIKNFLEILSRCKDLLSPAMNFFYYADGALLSVSSRKLFVKKLKEKFKACMEPLERCLSTLCSHESADYILKLRVSEIRQFLDKLRAFSALLSSKNLSSSSEESEKSILLRLKGREFFPALELLRASLCQLLRELLPHLASEHTMRKFCFDSATLIFCTASNTMKLHYPGMASPELLVIDEAAQLKECESVIPLQLPLIKHVILIGDQCQLPALVNSEVSRDAGFGRSLFERLRSLGKLKHQLNVQYRMHPSISYFPNQTFYRGLLQDGPNVNDKSYEKQYLPKSVLGPYAFINTSDGREERERNGSSLRNLVEADVAVKIVSDLHKAWSLSARNELSVGIISPYAAQVKALNERVGKVYQDDDCFEVTVKTVDEFQGKEKDIIILSTVRSNNRGSIGFLANPNRTNVALTRARYAVWILGNQGTLQRSSTVWGSLVSDAMDRHCFFNADMIVEAKNNKYNDELDNLTGKLGRTLKI</sequence>
<dbReference type="GO" id="GO:0016787">
    <property type="term" value="F:hydrolase activity"/>
    <property type="evidence" value="ECO:0007669"/>
    <property type="project" value="UniProtKB-KW"/>
</dbReference>
<organism evidence="8 9">
    <name type="scientific">Trapa natans</name>
    <name type="common">Water chestnut</name>
    <dbReference type="NCBI Taxonomy" id="22666"/>
    <lineage>
        <taxon>Eukaryota</taxon>
        <taxon>Viridiplantae</taxon>
        <taxon>Streptophyta</taxon>
        <taxon>Embryophyta</taxon>
        <taxon>Tracheophyta</taxon>
        <taxon>Spermatophyta</taxon>
        <taxon>Magnoliopsida</taxon>
        <taxon>eudicotyledons</taxon>
        <taxon>Gunneridae</taxon>
        <taxon>Pentapetalae</taxon>
        <taxon>rosids</taxon>
        <taxon>malvids</taxon>
        <taxon>Myrtales</taxon>
        <taxon>Lythraceae</taxon>
        <taxon>Trapa</taxon>
    </lineage>
</organism>
<dbReference type="Pfam" id="PF20073">
    <property type="entry name" value="DUF6469"/>
    <property type="match status" value="1"/>
</dbReference>
<evidence type="ECO:0000313" key="9">
    <source>
        <dbReference type="Proteomes" id="UP001346149"/>
    </source>
</evidence>
<evidence type="ECO:0000256" key="2">
    <source>
        <dbReference type="ARBA" id="ARBA00022801"/>
    </source>
</evidence>
<accession>A0AAN7M117</accession>
<gene>
    <name evidence="8" type="ORF">SAY86_017167</name>
</gene>
<comment type="caution">
    <text evidence="8">The sequence shown here is derived from an EMBL/GenBank/DDBJ whole genome shotgun (WGS) entry which is preliminary data.</text>
</comment>
<evidence type="ECO:0000259" key="7">
    <source>
        <dbReference type="Pfam" id="PF20073"/>
    </source>
</evidence>
<dbReference type="FunFam" id="3.40.50.300:FF:000326">
    <property type="entry name" value="P-loop containing nucleoside triphosphate hydrolase"/>
    <property type="match status" value="1"/>
</dbReference>
<dbReference type="InterPro" id="IPR045529">
    <property type="entry name" value="DUF6469"/>
</dbReference>
<keyword evidence="1" id="KW-0547">Nucleotide-binding</keyword>
<name>A0AAN7M117_TRANT</name>